<dbReference type="RefSeq" id="WP_264792165.1">
    <property type="nucleotide sequence ID" value="NZ_AP026867.1"/>
</dbReference>
<dbReference type="Proteomes" id="UP001060919">
    <property type="component" value="Chromosome"/>
</dbReference>
<accession>A0A916DSA3</accession>
<reference evidence="2" key="1">
    <citation type="submission" date="2022-09" db="EMBL/GenBank/DDBJ databases">
        <title>Aureispira anguillicida sp. nov., isolated from Leptocephalus of Japanese eel Anguilla japonica.</title>
        <authorList>
            <person name="Yuasa K."/>
            <person name="Mekata T."/>
            <person name="Ikunari K."/>
        </authorList>
    </citation>
    <scope>NUCLEOTIDE SEQUENCE</scope>
    <source>
        <strain evidence="2">EL160426</strain>
    </source>
</reference>
<dbReference type="InterPro" id="IPR002818">
    <property type="entry name" value="DJ-1/PfpI"/>
</dbReference>
<dbReference type="Pfam" id="PF01965">
    <property type="entry name" value="DJ-1_PfpI"/>
    <property type="match status" value="1"/>
</dbReference>
<sequence>MKVVIFMYPGVTMLDAIGPYEVLRNLQNSEICFVAEKKGLVKADSSFIEMNIQYDITEINHADILLIPGSLIEYLNIAKNKKILDWINKVSITSIKTVSVCTGSIILAAAGILQNKKATCHWSCIDLLSEFSAIPTRERIIQDGKIITAAGVSAGIDMAIHLVNQLEGRQSAEAIQLAIEYDPSPLFNSGNFSTAKPEVINLSKQKMELALAQSDLSD</sequence>
<dbReference type="PANTHER" id="PTHR43130:SF2">
    <property type="entry name" value="DJ-1_PFPI DOMAIN-CONTAINING PROTEIN"/>
    <property type="match status" value="1"/>
</dbReference>
<dbReference type="Gene3D" id="3.40.50.880">
    <property type="match status" value="1"/>
</dbReference>
<dbReference type="CDD" id="cd03139">
    <property type="entry name" value="GATase1_PfpI_2"/>
    <property type="match status" value="1"/>
</dbReference>
<dbReference type="EMBL" id="AP026867">
    <property type="protein sequence ID" value="BDS10932.1"/>
    <property type="molecule type" value="Genomic_DNA"/>
</dbReference>
<name>A0A916DSA3_9BACT</name>
<dbReference type="KEGG" id="aup:AsAng_0016420"/>
<keyword evidence="3" id="KW-1185">Reference proteome</keyword>
<organism evidence="2 3">
    <name type="scientific">Aureispira anguillae</name>
    <dbReference type="NCBI Taxonomy" id="2864201"/>
    <lineage>
        <taxon>Bacteria</taxon>
        <taxon>Pseudomonadati</taxon>
        <taxon>Bacteroidota</taxon>
        <taxon>Saprospiria</taxon>
        <taxon>Saprospirales</taxon>
        <taxon>Saprospiraceae</taxon>
        <taxon>Aureispira</taxon>
    </lineage>
</organism>
<gene>
    <name evidence="2" type="ORF">AsAng_0016420</name>
</gene>
<dbReference type="InterPro" id="IPR029062">
    <property type="entry name" value="Class_I_gatase-like"/>
</dbReference>
<proteinExistence type="predicted"/>
<evidence type="ECO:0000313" key="3">
    <source>
        <dbReference type="Proteomes" id="UP001060919"/>
    </source>
</evidence>
<dbReference type="InterPro" id="IPR052158">
    <property type="entry name" value="INH-QAR"/>
</dbReference>
<dbReference type="SUPFAM" id="SSF52317">
    <property type="entry name" value="Class I glutamine amidotransferase-like"/>
    <property type="match status" value="1"/>
</dbReference>
<evidence type="ECO:0000313" key="2">
    <source>
        <dbReference type="EMBL" id="BDS10932.1"/>
    </source>
</evidence>
<feature type="domain" description="DJ-1/PfpI" evidence="1">
    <location>
        <begin position="1"/>
        <end position="164"/>
    </location>
</feature>
<protein>
    <submittedName>
        <fullName evidence="2">DJ-1/PfpI family protein</fullName>
    </submittedName>
</protein>
<dbReference type="AlphaFoldDB" id="A0A916DSA3"/>
<dbReference type="PANTHER" id="PTHR43130">
    <property type="entry name" value="ARAC-FAMILY TRANSCRIPTIONAL REGULATOR"/>
    <property type="match status" value="1"/>
</dbReference>
<evidence type="ECO:0000259" key="1">
    <source>
        <dbReference type="Pfam" id="PF01965"/>
    </source>
</evidence>
<dbReference type="GO" id="GO:0006355">
    <property type="term" value="P:regulation of DNA-templated transcription"/>
    <property type="evidence" value="ECO:0007669"/>
    <property type="project" value="TreeGrafter"/>
</dbReference>